<proteinExistence type="predicted"/>
<gene>
    <name evidence="2" type="ORF">AELL_1169</name>
    <name evidence="3" type="ORF">CP962_07285</name>
</gene>
<accession>A0A347U7L0</accession>
<reference evidence="2 4" key="2">
    <citation type="submission" date="2018-08" db="EMBL/GenBank/DDBJ databases">
        <title>Complete genome of the Arcobacter ellisii type strain LMG 26155.</title>
        <authorList>
            <person name="Miller W.G."/>
            <person name="Yee E."/>
            <person name="Bono J.L."/>
        </authorList>
    </citation>
    <scope>NUCLEOTIDE SEQUENCE [LARGE SCALE GENOMIC DNA]</scope>
    <source>
        <strain evidence="2 4">LMG 26155</strain>
    </source>
</reference>
<keyword evidence="1" id="KW-0175">Coiled coil</keyword>
<dbReference type="Proteomes" id="UP000290588">
    <property type="component" value="Unassembled WGS sequence"/>
</dbReference>
<dbReference type="Proteomes" id="UP000262582">
    <property type="component" value="Chromosome"/>
</dbReference>
<name>A0A347U7L0_9BACT</name>
<evidence type="ECO:0008006" key="6">
    <source>
        <dbReference type="Google" id="ProtNLM"/>
    </source>
</evidence>
<reference evidence="3 5" key="1">
    <citation type="submission" date="2017-09" db="EMBL/GenBank/DDBJ databases">
        <title>Genomics of the genus Arcobacter.</title>
        <authorList>
            <person name="Perez-Cataluna A."/>
            <person name="Figueras M.J."/>
            <person name="Salas-Masso N."/>
        </authorList>
    </citation>
    <scope>NUCLEOTIDE SEQUENCE [LARGE SCALE GENOMIC DNA]</scope>
    <source>
        <strain evidence="3 5">CECT 7837</strain>
    </source>
</reference>
<dbReference type="EMBL" id="CP032097">
    <property type="protein sequence ID" value="AXX94838.1"/>
    <property type="molecule type" value="Genomic_DNA"/>
</dbReference>
<organism evidence="3 5">
    <name type="scientific">Arcobacter ellisii</name>
    <dbReference type="NCBI Taxonomy" id="913109"/>
    <lineage>
        <taxon>Bacteria</taxon>
        <taxon>Pseudomonadati</taxon>
        <taxon>Campylobacterota</taxon>
        <taxon>Epsilonproteobacteria</taxon>
        <taxon>Campylobacterales</taxon>
        <taxon>Arcobacteraceae</taxon>
        <taxon>Arcobacter</taxon>
    </lineage>
</organism>
<dbReference type="EMBL" id="NXIG01000006">
    <property type="protein sequence ID" value="RXI30564.1"/>
    <property type="molecule type" value="Genomic_DNA"/>
</dbReference>
<keyword evidence="4" id="KW-1185">Reference proteome</keyword>
<evidence type="ECO:0000313" key="2">
    <source>
        <dbReference type="EMBL" id="AXX94838.1"/>
    </source>
</evidence>
<dbReference type="KEGG" id="aell:AELL_1169"/>
<dbReference type="AlphaFoldDB" id="A0A347U7L0"/>
<evidence type="ECO:0000313" key="4">
    <source>
        <dbReference type="Proteomes" id="UP000262582"/>
    </source>
</evidence>
<feature type="coiled-coil region" evidence="1">
    <location>
        <begin position="7"/>
        <end position="39"/>
    </location>
</feature>
<sequence>MNKNYTIEELIKKNETSRNENLKIENMILKAEISKLFDQNLFLSSALADMAELARKSICIDEDEIELLTETIEKQNIKRRAERE</sequence>
<evidence type="ECO:0000256" key="1">
    <source>
        <dbReference type="SAM" id="Coils"/>
    </source>
</evidence>
<protein>
    <recommendedName>
        <fullName evidence="6">Phage protein</fullName>
    </recommendedName>
</protein>
<evidence type="ECO:0000313" key="5">
    <source>
        <dbReference type="Proteomes" id="UP000290588"/>
    </source>
</evidence>
<evidence type="ECO:0000313" key="3">
    <source>
        <dbReference type="EMBL" id="RXI30564.1"/>
    </source>
</evidence>
<dbReference type="RefSeq" id="WP_118917045.1">
    <property type="nucleotide sequence ID" value="NZ_CP032097.1"/>
</dbReference>
<dbReference type="OrthoDB" id="9945572at2"/>